<evidence type="ECO:0000259" key="9">
    <source>
        <dbReference type="PROSITE" id="PS51755"/>
    </source>
</evidence>
<name>U7UL94_9FIRM</name>
<dbReference type="OrthoDB" id="152576at2"/>
<dbReference type="GO" id="GO:0000976">
    <property type="term" value="F:transcription cis-regulatory region binding"/>
    <property type="evidence" value="ECO:0007669"/>
    <property type="project" value="TreeGrafter"/>
</dbReference>
<feature type="domain" description="Response regulatory" evidence="8">
    <location>
        <begin position="3"/>
        <end position="116"/>
    </location>
</feature>
<evidence type="ECO:0000256" key="6">
    <source>
        <dbReference type="PROSITE-ProRule" id="PRU00169"/>
    </source>
</evidence>
<keyword evidence="3" id="KW-0805">Transcription regulation</keyword>
<dbReference type="GO" id="GO:0005829">
    <property type="term" value="C:cytosol"/>
    <property type="evidence" value="ECO:0007669"/>
    <property type="project" value="TreeGrafter"/>
</dbReference>
<evidence type="ECO:0000313" key="10">
    <source>
        <dbReference type="EMBL" id="ERT59258.1"/>
    </source>
</evidence>
<evidence type="ECO:0000313" key="11">
    <source>
        <dbReference type="Proteomes" id="UP000017090"/>
    </source>
</evidence>
<dbReference type="InterPro" id="IPR036388">
    <property type="entry name" value="WH-like_DNA-bd_sf"/>
</dbReference>
<dbReference type="CDD" id="cd00383">
    <property type="entry name" value="trans_reg_C"/>
    <property type="match status" value="1"/>
</dbReference>
<keyword evidence="5" id="KW-0804">Transcription</keyword>
<dbReference type="InterPro" id="IPR001789">
    <property type="entry name" value="Sig_transdc_resp-reg_receiver"/>
</dbReference>
<dbReference type="SUPFAM" id="SSF52172">
    <property type="entry name" value="CheY-like"/>
    <property type="match status" value="1"/>
</dbReference>
<dbReference type="eggNOG" id="COG0745">
    <property type="taxonomic scope" value="Bacteria"/>
</dbReference>
<protein>
    <submittedName>
        <fullName evidence="10">Transcriptional regulatory protein, C-terminal domain protein</fullName>
    </submittedName>
</protein>
<proteinExistence type="predicted"/>
<dbReference type="PATRIC" id="fig|1111454.3.peg.1327"/>
<dbReference type="PANTHER" id="PTHR48111">
    <property type="entry name" value="REGULATOR OF RPOS"/>
    <property type="match status" value="1"/>
</dbReference>
<evidence type="ECO:0000256" key="7">
    <source>
        <dbReference type="PROSITE-ProRule" id="PRU01091"/>
    </source>
</evidence>
<dbReference type="InterPro" id="IPR039420">
    <property type="entry name" value="WalR-like"/>
</dbReference>
<keyword evidence="1" id="KW-0597">Phosphoprotein</keyword>
<keyword evidence="11" id="KW-1185">Reference proteome</keyword>
<reference evidence="10 11" key="1">
    <citation type="submission" date="2013-09" db="EMBL/GenBank/DDBJ databases">
        <authorList>
            <person name="Durkin A.S."/>
            <person name="Haft D.R."/>
            <person name="McCorrison J."/>
            <person name="Torralba M."/>
            <person name="Gillis M."/>
            <person name="Haft D.H."/>
            <person name="Methe B."/>
            <person name="Sutton G."/>
            <person name="Nelson K.E."/>
        </authorList>
    </citation>
    <scope>NUCLEOTIDE SEQUENCE [LARGE SCALE GENOMIC DNA]</scope>
    <source>
        <strain evidence="10 11">BV3C16-1</strain>
    </source>
</reference>
<dbReference type="GO" id="GO:0032993">
    <property type="term" value="C:protein-DNA complex"/>
    <property type="evidence" value="ECO:0007669"/>
    <property type="project" value="TreeGrafter"/>
</dbReference>
<accession>U7UL94</accession>
<dbReference type="GO" id="GO:0006355">
    <property type="term" value="P:regulation of DNA-templated transcription"/>
    <property type="evidence" value="ECO:0007669"/>
    <property type="project" value="InterPro"/>
</dbReference>
<organism evidence="10 11">
    <name type="scientific">Megasphaera vaginalis</name>
    <name type="common">ex Srinivasan et al. 2021</name>
    <dbReference type="NCBI Taxonomy" id="1111454"/>
    <lineage>
        <taxon>Bacteria</taxon>
        <taxon>Bacillati</taxon>
        <taxon>Bacillota</taxon>
        <taxon>Negativicutes</taxon>
        <taxon>Veillonellales</taxon>
        <taxon>Veillonellaceae</taxon>
        <taxon>Megasphaera</taxon>
    </lineage>
</organism>
<evidence type="ECO:0000259" key="8">
    <source>
        <dbReference type="PROSITE" id="PS50110"/>
    </source>
</evidence>
<dbReference type="InterPro" id="IPR001867">
    <property type="entry name" value="OmpR/PhoB-type_DNA-bd"/>
</dbReference>
<gene>
    <name evidence="10" type="ORF">HMPREF1250_1404</name>
</gene>
<sequence>MARVLVIEKDELIAAMERDFLEDGGFEVTVTKDENGAASAVARGNIDAILIEHDFPAEKGLALIQQVREKTNIPILAVSSLQDDEAVLQALAAGIDDYIVKPFNPTLLVARLKAHLAIHDRLLGKRLEIADGHAPDIECGDLRIYVRRRQVYRGEQEILLTGKEFNLLVFLARHPNQVFSKKYLFETIWHLDAYGEMATVTVHVNRLRDKLNEVEPEFTAIETVWGNGYRFRLSP</sequence>
<evidence type="ECO:0000256" key="4">
    <source>
        <dbReference type="ARBA" id="ARBA00023125"/>
    </source>
</evidence>
<dbReference type="Proteomes" id="UP000017090">
    <property type="component" value="Unassembled WGS sequence"/>
</dbReference>
<dbReference type="Pfam" id="PF00486">
    <property type="entry name" value="Trans_reg_C"/>
    <property type="match status" value="1"/>
</dbReference>
<dbReference type="Gene3D" id="1.10.10.10">
    <property type="entry name" value="Winged helix-like DNA-binding domain superfamily/Winged helix DNA-binding domain"/>
    <property type="match status" value="1"/>
</dbReference>
<feature type="domain" description="OmpR/PhoB-type" evidence="9">
    <location>
        <begin position="134"/>
        <end position="233"/>
    </location>
</feature>
<dbReference type="SMART" id="SM00448">
    <property type="entry name" value="REC"/>
    <property type="match status" value="1"/>
</dbReference>
<dbReference type="AlphaFoldDB" id="U7UL94"/>
<dbReference type="EMBL" id="AWXA01000037">
    <property type="protein sequence ID" value="ERT59258.1"/>
    <property type="molecule type" value="Genomic_DNA"/>
</dbReference>
<keyword evidence="4 7" id="KW-0238">DNA-binding</keyword>
<dbReference type="Pfam" id="PF00072">
    <property type="entry name" value="Response_reg"/>
    <property type="match status" value="1"/>
</dbReference>
<dbReference type="STRING" id="1111454.HMPREF1250_1404"/>
<dbReference type="InterPro" id="IPR011006">
    <property type="entry name" value="CheY-like_superfamily"/>
</dbReference>
<comment type="caution">
    <text evidence="6">Lacks conserved residue(s) required for the propagation of feature annotation.</text>
</comment>
<dbReference type="PANTHER" id="PTHR48111:SF26">
    <property type="entry name" value="STAGE 0 SPORULATION PROTEIN A HOMOLOG"/>
    <property type="match status" value="1"/>
</dbReference>
<dbReference type="PROSITE" id="PS50110">
    <property type="entry name" value="RESPONSE_REGULATORY"/>
    <property type="match status" value="1"/>
</dbReference>
<dbReference type="SMART" id="SM00862">
    <property type="entry name" value="Trans_reg_C"/>
    <property type="match status" value="1"/>
</dbReference>
<evidence type="ECO:0000256" key="5">
    <source>
        <dbReference type="ARBA" id="ARBA00023163"/>
    </source>
</evidence>
<dbReference type="GO" id="GO:0000156">
    <property type="term" value="F:phosphorelay response regulator activity"/>
    <property type="evidence" value="ECO:0007669"/>
    <property type="project" value="TreeGrafter"/>
</dbReference>
<keyword evidence="2" id="KW-0902">Two-component regulatory system</keyword>
<evidence type="ECO:0000256" key="2">
    <source>
        <dbReference type="ARBA" id="ARBA00023012"/>
    </source>
</evidence>
<dbReference type="RefSeq" id="WP_023053885.1">
    <property type="nucleotide sequence ID" value="NZ_AWXA01000037.1"/>
</dbReference>
<feature type="DNA-binding region" description="OmpR/PhoB-type" evidence="7">
    <location>
        <begin position="134"/>
        <end position="233"/>
    </location>
</feature>
<evidence type="ECO:0000256" key="1">
    <source>
        <dbReference type="ARBA" id="ARBA00022553"/>
    </source>
</evidence>
<dbReference type="FunFam" id="1.10.10.10:FF:000018">
    <property type="entry name" value="DNA-binding response regulator ResD"/>
    <property type="match status" value="1"/>
</dbReference>
<comment type="caution">
    <text evidence="10">The sequence shown here is derived from an EMBL/GenBank/DDBJ whole genome shotgun (WGS) entry which is preliminary data.</text>
</comment>
<dbReference type="Gene3D" id="3.40.50.2300">
    <property type="match status" value="1"/>
</dbReference>
<evidence type="ECO:0000256" key="3">
    <source>
        <dbReference type="ARBA" id="ARBA00023015"/>
    </source>
</evidence>
<dbReference type="PROSITE" id="PS51755">
    <property type="entry name" value="OMPR_PHOB"/>
    <property type="match status" value="1"/>
</dbReference>